<gene>
    <name evidence="7" type="primary">LOC106181043</name>
</gene>
<dbReference type="Pfam" id="PF16360">
    <property type="entry name" value="GTP-bdg_M"/>
    <property type="match status" value="1"/>
</dbReference>
<dbReference type="NCBIfam" id="TIGR03156">
    <property type="entry name" value="GTP_HflX"/>
    <property type="match status" value="1"/>
</dbReference>
<keyword evidence="3" id="KW-0460">Magnesium</keyword>
<dbReference type="FunCoup" id="A0A1S3KE22">
    <property type="interactions" value="395"/>
</dbReference>
<name>A0A1S3KE22_LINAN</name>
<reference evidence="7" key="1">
    <citation type="submission" date="2025-08" db="UniProtKB">
        <authorList>
            <consortium name="RefSeq"/>
        </authorList>
    </citation>
    <scope>IDENTIFICATION</scope>
    <source>
        <tissue evidence="7">Gonads</tissue>
    </source>
</reference>
<keyword evidence="1" id="KW-0479">Metal-binding</keyword>
<dbReference type="PANTHER" id="PTHR10229">
    <property type="entry name" value="GTP-BINDING PROTEIN HFLX"/>
    <property type="match status" value="1"/>
</dbReference>
<evidence type="ECO:0000313" key="6">
    <source>
        <dbReference type="Proteomes" id="UP000085678"/>
    </source>
</evidence>
<dbReference type="RefSeq" id="XP_013420747.1">
    <property type="nucleotide sequence ID" value="XM_013565293.2"/>
</dbReference>
<protein>
    <submittedName>
        <fullName evidence="7">GTP-binding protein 6</fullName>
    </submittedName>
</protein>
<dbReference type="InParanoid" id="A0A1S3KE22"/>
<dbReference type="GO" id="GO:0046872">
    <property type="term" value="F:metal ion binding"/>
    <property type="evidence" value="ECO:0007669"/>
    <property type="project" value="UniProtKB-KW"/>
</dbReference>
<dbReference type="PRINTS" id="PR00326">
    <property type="entry name" value="GTP1OBG"/>
</dbReference>
<dbReference type="InterPro" id="IPR042108">
    <property type="entry name" value="GTPase_HflX_N_sf"/>
</dbReference>
<keyword evidence="4" id="KW-0342">GTP-binding</keyword>
<sequence length="602" mass="67753">MHVLWTYRKITLTFCPVRKKWQAVRMYSSILSSNNVPFSATVNLLSLRHSLLTLACSSISSLGIDNLVSWKTEKRNVLKSKHISQNPKGSSTHSYSKLSSASHCFECLDPSYRHYKINCISRAFATSQKCFKKRLKTSKERDNHEIFDDVDDTDIKDIVDDEVEKSLPSVQLQDYILPEGGQQVFVIQPVFSGREKAPVNELTESCELVETLDKWTVVEKAMYPVQRGDKSQLFSIGVMEKVTKHLQSCQDASAVFVSLSRLTGTQIATLQDIWQLPVYDRYTIVLQIFKMNAVSNAAKLQVALAEIPYLRTQVWALSPGYYDQQKGGTSYIGGSGEKQIELSRRFLHEKELKIKRELAKLSSRRAVIRSKRKKNKIPVVAVVGYTNAGKTSIIKSLTHSERLQPEDQLFATLDVTAHVGWIMQRMCVVFVDTVGFIANIPSGLIESFKATLEDAKEADLLVHVLDASSPNLESQRSVVMETLTSLHLPQRLIDNMIEVHNKCDKVPSSLLSPLPPQAVYVSATTGTGQIALQELMEKKITETTGRMVKHFKIPMGDWQLSWLYKKSTVMSVKASEDGEHLLVDVIISQAAYGLFKKIHHTS</sequence>
<dbReference type="InterPro" id="IPR025121">
    <property type="entry name" value="GTPase_HflX_N"/>
</dbReference>
<dbReference type="SUPFAM" id="SSF52540">
    <property type="entry name" value="P-loop containing nucleoside triphosphate hydrolases"/>
    <property type="match status" value="1"/>
</dbReference>
<evidence type="ECO:0000256" key="3">
    <source>
        <dbReference type="ARBA" id="ARBA00022842"/>
    </source>
</evidence>
<dbReference type="GO" id="GO:0043022">
    <property type="term" value="F:ribosome binding"/>
    <property type="evidence" value="ECO:0007669"/>
    <property type="project" value="TreeGrafter"/>
</dbReference>
<keyword evidence="2" id="KW-0547">Nucleotide-binding</keyword>
<evidence type="ECO:0000256" key="1">
    <source>
        <dbReference type="ARBA" id="ARBA00022723"/>
    </source>
</evidence>
<dbReference type="Gene3D" id="3.40.50.11060">
    <property type="entry name" value="GTPase HflX, N-terminal domain"/>
    <property type="match status" value="1"/>
</dbReference>
<keyword evidence="6" id="KW-1185">Reference proteome</keyword>
<dbReference type="AlphaFoldDB" id="A0A1S3KE22"/>
<dbReference type="GO" id="GO:0005525">
    <property type="term" value="F:GTP binding"/>
    <property type="evidence" value="ECO:0007669"/>
    <property type="project" value="UniProtKB-KW"/>
</dbReference>
<dbReference type="Proteomes" id="UP000085678">
    <property type="component" value="Unplaced"/>
</dbReference>
<feature type="domain" description="Hflx-type G" evidence="5">
    <location>
        <begin position="378"/>
        <end position="544"/>
    </location>
</feature>
<dbReference type="PANTHER" id="PTHR10229:SF0">
    <property type="entry name" value="GTP-BINDING PROTEIN 6-RELATED"/>
    <property type="match status" value="1"/>
</dbReference>
<dbReference type="InterPro" id="IPR030394">
    <property type="entry name" value="G_HFLX_dom"/>
</dbReference>
<dbReference type="PROSITE" id="PS51705">
    <property type="entry name" value="G_HFLX"/>
    <property type="match status" value="1"/>
</dbReference>
<dbReference type="GO" id="GO:0005737">
    <property type="term" value="C:cytoplasm"/>
    <property type="evidence" value="ECO:0007669"/>
    <property type="project" value="TreeGrafter"/>
</dbReference>
<dbReference type="Pfam" id="PF01926">
    <property type="entry name" value="MMR_HSR1"/>
    <property type="match status" value="1"/>
</dbReference>
<evidence type="ECO:0000256" key="2">
    <source>
        <dbReference type="ARBA" id="ARBA00022741"/>
    </source>
</evidence>
<evidence type="ECO:0000259" key="5">
    <source>
        <dbReference type="PROSITE" id="PS51705"/>
    </source>
</evidence>
<evidence type="ECO:0000313" key="7">
    <source>
        <dbReference type="RefSeq" id="XP_013420747.1"/>
    </source>
</evidence>
<dbReference type="CDD" id="cd01878">
    <property type="entry name" value="HflX"/>
    <property type="match status" value="1"/>
</dbReference>
<dbReference type="OrthoDB" id="10268034at2759"/>
<dbReference type="FunFam" id="3.40.50.300:FF:000886">
    <property type="entry name" value="Putative GTP-binding protein 6"/>
    <property type="match status" value="1"/>
</dbReference>
<dbReference type="InterPro" id="IPR016496">
    <property type="entry name" value="GTPase_HflX"/>
</dbReference>
<organism evidence="6 7">
    <name type="scientific">Lingula anatina</name>
    <name type="common">Brachiopod</name>
    <name type="synonym">Lingula unguis</name>
    <dbReference type="NCBI Taxonomy" id="7574"/>
    <lineage>
        <taxon>Eukaryota</taxon>
        <taxon>Metazoa</taxon>
        <taxon>Spiralia</taxon>
        <taxon>Lophotrochozoa</taxon>
        <taxon>Brachiopoda</taxon>
        <taxon>Linguliformea</taxon>
        <taxon>Lingulata</taxon>
        <taxon>Lingulida</taxon>
        <taxon>Linguloidea</taxon>
        <taxon>Lingulidae</taxon>
        <taxon>Lingula</taxon>
    </lineage>
</organism>
<proteinExistence type="predicted"/>
<dbReference type="InterPro" id="IPR006073">
    <property type="entry name" value="GTP-bd"/>
</dbReference>
<dbReference type="GeneID" id="106181043"/>
<dbReference type="STRING" id="7574.A0A1S3KE22"/>
<dbReference type="InterPro" id="IPR032305">
    <property type="entry name" value="GTP-bd_M"/>
</dbReference>
<dbReference type="Pfam" id="PF13167">
    <property type="entry name" value="GTP-bdg_N"/>
    <property type="match status" value="1"/>
</dbReference>
<dbReference type="InterPro" id="IPR027417">
    <property type="entry name" value="P-loop_NTPase"/>
</dbReference>
<dbReference type="Gene3D" id="3.40.50.300">
    <property type="entry name" value="P-loop containing nucleotide triphosphate hydrolases"/>
    <property type="match status" value="1"/>
</dbReference>
<dbReference type="KEGG" id="lak:106181043"/>
<accession>A0A1S3KE22</accession>
<evidence type="ECO:0000256" key="4">
    <source>
        <dbReference type="ARBA" id="ARBA00023134"/>
    </source>
</evidence>